<sequence length="141" mass="16383">MYLDDGLAGAEDFDQASTLSEVIKRDLTELGFIIAESKSVWFPQQNIVWLGFEWDMSNGLPFPFLIVILAVISSFSVFLNIWFIIQICLRKAKETRLKKGNIKIKSEKETYMELNERDKTCHENQYDSLTYPNNYIDISDL</sequence>
<evidence type="ECO:0000313" key="3">
    <source>
        <dbReference type="EnsemblMetazoa" id="G18333.1:cds"/>
    </source>
</evidence>
<protein>
    <recommendedName>
        <fullName evidence="2">Reverse transcriptase domain-containing protein</fullName>
    </recommendedName>
</protein>
<dbReference type="AlphaFoldDB" id="A0A8W8JBP3"/>
<feature type="domain" description="Reverse transcriptase" evidence="2">
    <location>
        <begin position="1"/>
        <end position="54"/>
    </location>
</feature>
<keyword evidence="1" id="KW-0472">Membrane</keyword>
<keyword evidence="4" id="KW-1185">Reference proteome</keyword>
<proteinExistence type="predicted"/>
<name>A0A8W8JBP3_MAGGI</name>
<evidence type="ECO:0000256" key="1">
    <source>
        <dbReference type="SAM" id="Phobius"/>
    </source>
</evidence>
<dbReference type="InterPro" id="IPR043502">
    <property type="entry name" value="DNA/RNA_pol_sf"/>
</dbReference>
<dbReference type="InterPro" id="IPR000477">
    <property type="entry name" value="RT_dom"/>
</dbReference>
<reference evidence="3" key="1">
    <citation type="submission" date="2022-08" db="UniProtKB">
        <authorList>
            <consortium name="EnsemblMetazoa"/>
        </authorList>
    </citation>
    <scope>IDENTIFICATION</scope>
    <source>
        <strain evidence="3">05x7-T-G4-1.051#20</strain>
    </source>
</reference>
<dbReference type="Proteomes" id="UP000005408">
    <property type="component" value="Unassembled WGS sequence"/>
</dbReference>
<keyword evidence="1" id="KW-0812">Transmembrane</keyword>
<dbReference type="PANTHER" id="PTHR33050">
    <property type="entry name" value="REVERSE TRANSCRIPTASE DOMAIN-CONTAINING PROTEIN"/>
    <property type="match status" value="1"/>
</dbReference>
<dbReference type="InterPro" id="IPR052055">
    <property type="entry name" value="Hepadnavirus_pol/RT"/>
</dbReference>
<accession>A0A8W8JBP3</accession>
<dbReference type="PROSITE" id="PS50878">
    <property type="entry name" value="RT_POL"/>
    <property type="match status" value="1"/>
</dbReference>
<dbReference type="SUPFAM" id="SSF56672">
    <property type="entry name" value="DNA/RNA polymerases"/>
    <property type="match status" value="1"/>
</dbReference>
<evidence type="ECO:0000259" key="2">
    <source>
        <dbReference type="PROSITE" id="PS50878"/>
    </source>
</evidence>
<keyword evidence="1" id="KW-1133">Transmembrane helix</keyword>
<evidence type="ECO:0000313" key="4">
    <source>
        <dbReference type="Proteomes" id="UP000005408"/>
    </source>
</evidence>
<dbReference type="PANTHER" id="PTHR33050:SF7">
    <property type="entry name" value="RIBONUCLEASE H"/>
    <property type="match status" value="1"/>
</dbReference>
<feature type="transmembrane region" description="Helical" evidence="1">
    <location>
        <begin position="62"/>
        <end position="89"/>
    </location>
</feature>
<organism evidence="3 4">
    <name type="scientific">Magallana gigas</name>
    <name type="common">Pacific oyster</name>
    <name type="synonym">Crassostrea gigas</name>
    <dbReference type="NCBI Taxonomy" id="29159"/>
    <lineage>
        <taxon>Eukaryota</taxon>
        <taxon>Metazoa</taxon>
        <taxon>Spiralia</taxon>
        <taxon>Lophotrochozoa</taxon>
        <taxon>Mollusca</taxon>
        <taxon>Bivalvia</taxon>
        <taxon>Autobranchia</taxon>
        <taxon>Pteriomorphia</taxon>
        <taxon>Ostreida</taxon>
        <taxon>Ostreoidea</taxon>
        <taxon>Ostreidae</taxon>
        <taxon>Magallana</taxon>
    </lineage>
</organism>
<dbReference type="EnsemblMetazoa" id="G18333.1">
    <property type="protein sequence ID" value="G18333.1:cds"/>
    <property type="gene ID" value="G18333"/>
</dbReference>